<feature type="domain" description="CNNM transmembrane" evidence="5">
    <location>
        <begin position="228"/>
        <end position="422"/>
    </location>
</feature>
<dbReference type="GO" id="GO:0010960">
    <property type="term" value="P:magnesium ion homeostasis"/>
    <property type="evidence" value="ECO:0007669"/>
    <property type="project" value="InterPro"/>
</dbReference>
<evidence type="ECO:0000259" key="5">
    <source>
        <dbReference type="PROSITE" id="PS51846"/>
    </source>
</evidence>
<keyword evidence="2 4" id="KW-0812">Transmembrane</keyword>
<dbReference type="PANTHER" id="PTHR12064">
    <property type="entry name" value="METAL TRANSPORTER CNNM"/>
    <property type="match status" value="1"/>
</dbReference>
<dbReference type="Proteomes" id="UP000266841">
    <property type="component" value="Unassembled WGS sequence"/>
</dbReference>
<evidence type="ECO:0000313" key="6">
    <source>
        <dbReference type="EMBL" id="EJK73791.1"/>
    </source>
</evidence>
<dbReference type="InterPro" id="IPR046342">
    <property type="entry name" value="CBS_dom_sf"/>
</dbReference>
<evidence type="ECO:0000256" key="1">
    <source>
        <dbReference type="ARBA" id="ARBA00022737"/>
    </source>
</evidence>
<evidence type="ECO:0000313" key="7">
    <source>
        <dbReference type="Proteomes" id="UP000266841"/>
    </source>
</evidence>
<dbReference type="EMBL" id="AGNL01004214">
    <property type="protein sequence ID" value="EJK73791.1"/>
    <property type="molecule type" value="Genomic_DNA"/>
</dbReference>
<keyword evidence="7" id="KW-1185">Reference proteome</keyword>
<dbReference type="PANTHER" id="PTHR12064:SF97">
    <property type="entry name" value="METAL TRANSPORTER CNNM-5"/>
    <property type="match status" value="1"/>
</dbReference>
<dbReference type="Pfam" id="PF01595">
    <property type="entry name" value="CNNM"/>
    <property type="match status" value="1"/>
</dbReference>
<comment type="caution">
    <text evidence="6">The sequence shown here is derived from an EMBL/GenBank/DDBJ whole genome shotgun (WGS) entry which is preliminary data.</text>
</comment>
<feature type="transmembrane region" description="Helical" evidence="4">
    <location>
        <begin position="357"/>
        <end position="376"/>
    </location>
</feature>
<gene>
    <name evidence="6" type="ORF">THAOC_04567</name>
</gene>
<dbReference type="Gene3D" id="3.10.580.10">
    <property type="entry name" value="CBS-domain"/>
    <property type="match status" value="1"/>
</dbReference>
<dbReference type="OMA" id="INAIMVT"/>
<keyword evidence="2 4" id="KW-1133">Transmembrane helix</keyword>
<evidence type="ECO:0000256" key="3">
    <source>
        <dbReference type="SAM" id="MobiDB-lite"/>
    </source>
</evidence>
<dbReference type="InterPro" id="IPR002550">
    <property type="entry name" value="CNNM"/>
</dbReference>
<dbReference type="eggNOG" id="KOG2118">
    <property type="taxonomic scope" value="Eukaryota"/>
</dbReference>
<reference evidence="6 7" key="1">
    <citation type="journal article" date="2012" name="Genome Biol.">
        <title>Genome and low-iron response of an oceanic diatom adapted to chronic iron limitation.</title>
        <authorList>
            <person name="Lommer M."/>
            <person name="Specht M."/>
            <person name="Roy A.S."/>
            <person name="Kraemer L."/>
            <person name="Andreson R."/>
            <person name="Gutowska M.A."/>
            <person name="Wolf J."/>
            <person name="Bergner S.V."/>
            <person name="Schilhabel M.B."/>
            <person name="Klostermeier U.C."/>
            <person name="Beiko R.G."/>
            <person name="Rosenstiel P."/>
            <person name="Hippler M."/>
            <person name="Laroche J."/>
        </authorList>
    </citation>
    <scope>NUCLEOTIDE SEQUENCE [LARGE SCALE GENOMIC DNA]</scope>
    <source>
        <strain evidence="6 7">CCMP1005</strain>
    </source>
</reference>
<name>K0TIY7_THAOC</name>
<feature type="transmembrane region" description="Helical" evidence="4">
    <location>
        <begin position="233"/>
        <end position="259"/>
    </location>
</feature>
<evidence type="ECO:0000256" key="2">
    <source>
        <dbReference type="PROSITE-ProRule" id="PRU01193"/>
    </source>
</evidence>
<dbReference type="OrthoDB" id="5353557at2759"/>
<dbReference type="InterPro" id="IPR045095">
    <property type="entry name" value="ACDP"/>
</dbReference>
<dbReference type="AlphaFoldDB" id="K0TIY7"/>
<organism evidence="6 7">
    <name type="scientific">Thalassiosira oceanica</name>
    <name type="common">Marine diatom</name>
    <dbReference type="NCBI Taxonomy" id="159749"/>
    <lineage>
        <taxon>Eukaryota</taxon>
        <taxon>Sar</taxon>
        <taxon>Stramenopiles</taxon>
        <taxon>Ochrophyta</taxon>
        <taxon>Bacillariophyta</taxon>
        <taxon>Coscinodiscophyceae</taxon>
        <taxon>Thalassiosirophycidae</taxon>
        <taxon>Thalassiosirales</taxon>
        <taxon>Thalassiosiraceae</taxon>
        <taxon>Thalassiosira</taxon>
    </lineage>
</organism>
<dbReference type="PROSITE" id="PS51846">
    <property type="entry name" value="CNNM"/>
    <property type="match status" value="1"/>
</dbReference>
<sequence>MANPIKQLPERQIYEKADFVERLHLNACYSDQRILAGILGELLHNSIRHTYEMSSDVSNMVELPVAAEECPIDVIVMLRGAVGALASSYILAYDLYAPARLLTVVELRAAWRILIGTTPATPVNGSSDGAAAKLGDDPVPSRKKIVSLILDGHDFYEGEQLFLLQSTGRPGEYKAVRHAPSGRALEGISLDVTVIKSSVRNATEEQAEQQSPIVGGDEEKGSEEEDDGFKKKVFSGVISLLCILCAATAAGLTLGMLSLDPLSLEIKRRASSDSAEREWSERLLPLLVGHSSRHRLLVSLLLLNSLANEALPIFLDELFPSKYASILVSVCFVLFFGEILPSAIFTGPDQVRMASTMVPLARLVMFIVSPVAIPIAKLLDHVLHDDEGGHPEGGATQQQYQQGQTDVTEGNYYNRDELSALVRIQYEAQMMAKRRWKAAHRATLENVPSSVSDKDGKPAYRSIRGVARDLMGGRAAAEMLPSTLDATPEEAVESIRSDSVRSDSVRSIHRDEITMIEGALSMTTKVAADVYTPLRSPSADCGQPRGVPATQHAAAQRAKLRQSFDESSRSDQSVPGAWGSGRGGMHLALVCARPMLATAALGKGEAVPKEAGVVGIITLEDVIEELLQEEIYDETDRDIELARWGWNKWVLYVKRRRTRKLARGGSGAASEDTPLLPK</sequence>
<proteinExistence type="predicted"/>
<accession>K0TIY7</accession>
<feature type="region of interest" description="Disordered" evidence="3">
    <location>
        <begin position="201"/>
        <end position="226"/>
    </location>
</feature>
<feature type="transmembrane region" description="Helical" evidence="4">
    <location>
        <begin position="326"/>
        <end position="345"/>
    </location>
</feature>
<dbReference type="GO" id="GO:0005737">
    <property type="term" value="C:cytoplasm"/>
    <property type="evidence" value="ECO:0007669"/>
    <property type="project" value="TreeGrafter"/>
</dbReference>
<evidence type="ECO:0000256" key="4">
    <source>
        <dbReference type="SAM" id="Phobius"/>
    </source>
</evidence>
<keyword evidence="1" id="KW-0677">Repeat</keyword>
<dbReference type="GO" id="GO:0030026">
    <property type="term" value="P:intracellular manganese ion homeostasis"/>
    <property type="evidence" value="ECO:0007669"/>
    <property type="project" value="TreeGrafter"/>
</dbReference>
<protein>
    <recommendedName>
        <fullName evidence="5">CNNM transmembrane domain-containing protein</fullName>
    </recommendedName>
</protein>
<dbReference type="GO" id="GO:0016020">
    <property type="term" value="C:membrane"/>
    <property type="evidence" value="ECO:0007669"/>
    <property type="project" value="UniProtKB-UniRule"/>
</dbReference>
<keyword evidence="2 4" id="KW-0472">Membrane</keyword>